<proteinExistence type="predicted"/>
<dbReference type="EMBL" id="JAGHKP010000003">
    <property type="protein sequence ID" value="MBO9154253.1"/>
    <property type="molecule type" value="Genomic_DNA"/>
</dbReference>
<protein>
    <recommendedName>
        <fullName evidence="3">DUF4843 domain-containing protein</fullName>
    </recommendedName>
</protein>
<sequence>MKKSIFTLLAFIMLLSCQKEGEQITHPEYFEVQLKWFYTPNGATVYTAEIDGQVLVDSLSYGLPGYNFSRKMFTGSSNGMKRLVLKEEETDKVALDTAVMVSGKAAFELLAIAPDDRPRIMAGGGDENEPEPSDRNKAKFRYYYSESRLPDSVIMKFYSLNRTVRPFKKDEPSLGEIVIKRGRFSPYIELQTNIHDRNTSFLFELYNAATKEVIQPILFRNPVQPLFADGYSTPVSSTGSSVDGLPRYKFMTCILQWGRSGTAEKFYDIELFKTLYE</sequence>
<accession>A0ABS3YIW9</accession>
<reference evidence="2" key="1">
    <citation type="submission" date="2021-03" db="EMBL/GenBank/DDBJ databases">
        <title>Assistant Professor.</title>
        <authorList>
            <person name="Huq M.A."/>
        </authorList>
    </citation>
    <scope>NUCLEOTIDE SEQUENCE [LARGE SCALE GENOMIC DNA]</scope>
    <source>
        <strain evidence="2">MAH-28</strain>
    </source>
</reference>
<dbReference type="RefSeq" id="WP_209147372.1">
    <property type="nucleotide sequence ID" value="NZ_JAGHKP010000003.1"/>
</dbReference>
<evidence type="ECO:0008006" key="3">
    <source>
        <dbReference type="Google" id="ProtNLM"/>
    </source>
</evidence>
<gene>
    <name evidence="1" type="ORF">J7I43_18650</name>
</gene>
<name>A0ABS3YIW9_9BACT</name>
<keyword evidence="2" id="KW-1185">Reference proteome</keyword>
<evidence type="ECO:0000313" key="1">
    <source>
        <dbReference type="EMBL" id="MBO9154253.1"/>
    </source>
</evidence>
<organism evidence="1 2">
    <name type="scientific">Chitinophaga chungangae</name>
    <dbReference type="NCBI Taxonomy" id="2821488"/>
    <lineage>
        <taxon>Bacteria</taxon>
        <taxon>Pseudomonadati</taxon>
        <taxon>Bacteroidota</taxon>
        <taxon>Chitinophagia</taxon>
        <taxon>Chitinophagales</taxon>
        <taxon>Chitinophagaceae</taxon>
        <taxon>Chitinophaga</taxon>
    </lineage>
</organism>
<evidence type="ECO:0000313" key="2">
    <source>
        <dbReference type="Proteomes" id="UP000679126"/>
    </source>
</evidence>
<comment type="caution">
    <text evidence="1">The sequence shown here is derived from an EMBL/GenBank/DDBJ whole genome shotgun (WGS) entry which is preliminary data.</text>
</comment>
<dbReference type="Proteomes" id="UP000679126">
    <property type="component" value="Unassembled WGS sequence"/>
</dbReference>
<dbReference type="PROSITE" id="PS51257">
    <property type="entry name" value="PROKAR_LIPOPROTEIN"/>
    <property type="match status" value="1"/>
</dbReference>